<dbReference type="RefSeq" id="WP_406694500.1">
    <property type="nucleotide sequence ID" value="NZ_CP155447.1"/>
</dbReference>
<protein>
    <recommendedName>
        <fullName evidence="4">Transmembrane protein</fullName>
    </recommendedName>
</protein>
<feature type="transmembrane region" description="Helical" evidence="2">
    <location>
        <begin position="230"/>
        <end position="251"/>
    </location>
</feature>
<accession>A0AAU7C949</accession>
<keyword evidence="2" id="KW-0472">Membrane</keyword>
<feature type="transmembrane region" description="Helical" evidence="2">
    <location>
        <begin position="197"/>
        <end position="218"/>
    </location>
</feature>
<reference evidence="3" key="1">
    <citation type="submission" date="2024-05" db="EMBL/GenBank/DDBJ databases">
        <title>Planctomycetes of the genus Singulisphaera possess chitinolytic capabilities.</title>
        <authorList>
            <person name="Ivanova A."/>
        </authorList>
    </citation>
    <scope>NUCLEOTIDE SEQUENCE</scope>
    <source>
        <strain evidence="3">Ch08T</strain>
    </source>
</reference>
<feature type="region of interest" description="Disordered" evidence="1">
    <location>
        <begin position="75"/>
        <end position="96"/>
    </location>
</feature>
<proteinExistence type="predicted"/>
<evidence type="ECO:0000313" key="3">
    <source>
        <dbReference type="EMBL" id="XBH01754.1"/>
    </source>
</evidence>
<organism evidence="3">
    <name type="scientific">Singulisphaera sp. Ch08</name>
    <dbReference type="NCBI Taxonomy" id="3120278"/>
    <lineage>
        <taxon>Bacteria</taxon>
        <taxon>Pseudomonadati</taxon>
        <taxon>Planctomycetota</taxon>
        <taxon>Planctomycetia</taxon>
        <taxon>Isosphaerales</taxon>
        <taxon>Isosphaeraceae</taxon>
        <taxon>Singulisphaera</taxon>
    </lineage>
</organism>
<evidence type="ECO:0000256" key="1">
    <source>
        <dbReference type="SAM" id="MobiDB-lite"/>
    </source>
</evidence>
<evidence type="ECO:0008006" key="4">
    <source>
        <dbReference type="Google" id="ProtNLM"/>
    </source>
</evidence>
<sequence length="252" mass="27492">MKSLTFLFLIVLGMIELWVVGFHSHCPADPPHRTFGTARQIAMVTPSEDLEREPAEGLPVPIYPGTRVDTAEIQPPRQSLRPPNVAPHPGNPAQTAPISMVEDHVVKGRISATESRARDDARVQLQHQVTAWLATDIPASWKPPAPLIDRLIVRSEIEPVEKDYGTLYKATLHIDSTPARRAEIIAAYQHELVVRRMVLMGGGLAAILTCLAAVAGYIRADEATKGYYTNWLRVAAASGVGASGVLIYQLLA</sequence>
<dbReference type="EMBL" id="CP155447">
    <property type="protein sequence ID" value="XBH01754.1"/>
    <property type="molecule type" value="Genomic_DNA"/>
</dbReference>
<gene>
    <name evidence="3" type="ORF">V5E97_25840</name>
</gene>
<name>A0AAU7C949_9BACT</name>
<dbReference type="AlphaFoldDB" id="A0AAU7C949"/>
<keyword evidence="2" id="KW-0812">Transmembrane</keyword>
<evidence type="ECO:0000256" key="2">
    <source>
        <dbReference type="SAM" id="Phobius"/>
    </source>
</evidence>
<keyword evidence="2" id="KW-1133">Transmembrane helix</keyword>